<dbReference type="InterPro" id="IPR016040">
    <property type="entry name" value="NAD(P)-bd_dom"/>
</dbReference>
<keyword evidence="3" id="KW-1185">Reference proteome</keyword>
<comment type="caution">
    <text evidence="2">The sequence shown here is derived from an EMBL/GenBank/DDBJ whole genome shotgun (WGS) entry which is preliminary data.</text>
</comment>
<sequence>MTTQQKPLNLVVFGATGPSGIELCKQAVTAGHNVTAYVRNPARLNIDKVTIVKGELTDKQAIDEAVKGKDAVLCALGGNTFLTRNYVASTGTKAIIESMKSQGTNRLVVLSSIGAGPGNRSLIAWYLRLFLYQILADKDDQEDLVMKSGLDWTIVRPPKLNNKPFTGKVFAAPGGVLPNGHMSRADVAHFMLQTVYERSWVQQTPHISWPANFSI</sequence>
<evidence type="ECO:0000259" key="1">
    <source>
        <dbReference type="Pfam" id="PF13460"/>
    </source>
</evidence>
<evidence type="ECO:0000313" key="3">
    <source>
        <dbReference type="Proteomes" id="UP000785679"/>
    </source>
</evidence>
<dbReference type="OrthoDB" id="419598at2759"/>
<organism evidence="2 3">
    <name type="scientific">Halteria grandinella</name>
    <dbReference type="NCBI Taxonomy" id="5974"/>
    <lineage>
        <taxon>Eukaryota</taxon>
        <taxon>Sar</taxon>
        <taxon>Alveolata</taxon>
        <taxon>Ciliophora</taxon>
        <taxon>Intramacronucleata</taxon>
        <taxon>Spirotrichea</taxon>
        <taxon>Stichotrichia</taxon>
        <taxon>Sporadotrichida</taxon>
        <taxon>Halteriidae</taxon>
        <taxon>Halteria</taxon>
    </lineage>
</organism>
<feature type="domain" description="NAD(P)-binding" evidence="1">
    <location>
        <begin position="14"/>
        <end position="195"/>
    </location>
</feature>
<dbReference type="PANTHER" id="PTHR15020">
    <property type="entry name" value="FLAVIN REDUCTASE-RELATED"/>
    <property type="match status" value="1"/>
</dbReference>
<dbReference type="AlphaFoldDB" id="A0A8J8SYT4"/>
<name>A0A8J8SYT4_HALGN</name>
<evidence type="ECO:0000313" key="2">
    <source>
        <dbReference type="EMBL" id="TNV75859.1"/>
    </source>
</evidence>
<dbReference type="InterPro" id="IPR036291">
    <property type="entry name" value="NAD(P)-bd_dom_sf"/>
</dbReference>
<dbReference type="Proteomes" id="UP000785679">
    <property type="component" value="Unassembled WGS sequence"/>
</dbReference>
<dbReference type="CDD" id="cd05244">
    <property type="entry name" value="BVR-B_like_SDR_a"/>
    <property type="match status" value="1"/>
</dbReference>
<dbReference type="EMBL" id="RRYP01014674">
    <property type="protein sequence ID" value="TNV75859.1"/>
    <property type="molecule type" value="Genomic_DNA"/>
</dbReference>
<accession>A0A8J8SYT4</accession>
<proteinExistence type="predicted"/>
<gene>
    <name evidence="2" type="ORF">FGO68_gene10656</name>
</gene>
<dbReference type="Pfam" id="PF13460">
    <property type="entry name" value="NAD_binding_10"/>
    <property type="match status" value="1"/>
</dbReference>
<reference evidence="2" key="1">
    <citation type="submission" date="2019-06" db="EMBL/GenBank/DDBJ databases">
        <authorList>
            <person name="Zheng W."/>
        </authorList>
    </citation>
    <scope>NUCLEOTIDE SEQUENCE</scope>
    <source>
        <strain evidence="2">QDHG01</strain>
    </source>
</reference>
<dbReference type="SUPFAM" id="SSF51735">
    <property type="entry name" value="NAD(P)-binding Rossmann-fold domains"/>
    <property type="match status" value="1"/>
</dbReference>
<protein>
    <recommendedName>
        <fullName evidence="1">NAD(P)-binding domain-containing protein</fullName>
    </recommendedName>
</protein>
<dbReference type="PANTHER" id="PTHR15020:SF50">
    <property type="entry name" value="UPF0659 PROTEIN YMR090W"/>
    <property type="match status" value="1"/>
</dbReference>
<dbReference type="Gene3D" id="3.40.50.720">
    <property type="entry name" value="NAD(P)-binding Rossmann-like Domain"/>
    <property type="match status" value="1"/>
</dbReference>